<protein>
    <submittedName>
        <fullName evidence="1">Uncharacterized protein</fullName>
    </submittedName>
</protein>
<name>A0A0A9F8L5_ARUDO</name>
<dbReference type="AlphaFoldDB" id="A0A0A9F8L5"/>
<sequence>MRGDFWAVKYLLLCCFWRPLSLG</sequence>
<proteinExistence type="predicted"/>
<reference evidence="1" key="2">
    <citation type="journal article" date="2015" name="Data Brief">
        <title>Shoot transcriptome of the giant reed, Arundo donax.</title>
        <authorList>
            <person name="Barrero R.A."/>
            <person name="Guerrero F.D."/>
            <person name="Moolhuijzen P."/>
            <person name="Goolsby J.A."/>
            <person name="Tidwell J."/>
            <person name="Bellgard S.E."/>
            <person name="Bellgard M.I."/>
        </authorList>
    </citation>
    <scope>NUCLEOTIDE SEQUENCE</scope>
    <source>
        <tissue evidence="1">Shoot tissue taken approximately 20 cm above the soil surface</tissue>
    </source>
</reference>
<dbReference type="EMBL" id="GBRH01188496">
    <property type="protein sequence ID" value="JAE09400.1"/>
    <property type="molecule type" value="Transcribed_RNA"/>
</dbReference>
<evidence type="ECO:0000313" key="1">
    <source>
        <dbReference type="EMBL" id="JAE09400.1"/>
    </source>
</evidence>
<reference evidence="1" key="1">
    <citation type="submission" date="2014-09" db="EMBL/GenBank/DDBJ databases">
        <authorList>
            <person name="Magalhaes I.L.F."/>
            <person name="Oliveira U."/>
            <person name="Santos F.R."/>
            <person name="Vidigal T.H.D.A."/>
            <person name="Brescovit A.D."/>
            <person name="Santos A.J."/>
        </authorList>
    </citation>
    <scope>NUCLEOTIDE SEQUENCE</scope>
    <source>
        <tissue evidence="1">Shoot tissue taken approximately 20 cm above the soil surface</tissue>
    </source>
</reference>
<organism evidence="1">
    <name type="scientific">Arundo donax</name>
    <name type="common">Giant reed</name>
    <name type="synonym">Donax arundinaceus</name>
    <dbReference type="NCBI Taxonomy" id="35708"/>
    <lineage>
        <taxon>Eukaryota</taxon>
        <taxon>Viridiplantae</taxon>
        <taxon>Streptophyta</taxon>
        <taxon>Embryophyta</taxon>
        <taxon>Tracheophyta</taxon>
        <taxon>Spermatophyta</taxon>
        <taxon>Magnoliopsida</taxon>
        <taxon>Liliopsida</taxon>
        <taxon>Poales</taxon>
        <taxon>Poaceae</taxon>
        <taxon>PACMAD clade</taxon>
        <taxon>Arundinoideae</taxon>
        <taxon>Arundineae</taxon>
        <taxon>Arundo</taxon>
    </lineage>
</organism>
<accession>A0A0A9F8L5</accession>